<feature type="domain" description="Nucleoside phosphorylase" evidence="5">
    <location>
        <begin position="18"/>
        <end position="260"/>
    </location>
</feature>
<feature type="binding site" evidence="4">
    <location>
        <position position="24"/>
    </location>
    <ligand>
        <name>phosphate</name>
        <dbReference type="ChEBI" id="CHEBI:43474"/>
    </ligand>
</feature>
<dbReference type="GO" id="GO:0005634">
    <property type="term" value="C:nucleus"/>
    <property type="evidence" value="ECO:0007669"/>
    <property type="project" value="UniProtKB-SubCell"/>
</dbReference>
<dbReference type="InterPro" id="IPR035994">
    <property type="entry name" value="Nucleoside_phosphorylase_sf"/>
</dbReference>
<feature type="site" description="Important for substrate specificity" evidence="4">
    <location>
        <position position="184"/>
    </location>
</feature>
<comment type="catalytic activity">
    <reaction evidence="4">
        <text>S-methyl-5'-thioadenosine + phosphate = 5-(methylsulfanyl)-alpha-D-ribose 1-phosphate + adenine</text>
        <dbReference type="Rhea" id="RHEA:11852"/>
        <dbReference type="ChEBI" id="CHEBI:16708"/>
        <dbReference type="ChEBI" id="CHEBI:17509"/>
        <dbReference type="ChEBI" id="CHEBI:43474"/>
        <dbReference type="ChEBI" id="CHEBI:58533"/>
        <dbReference type="EC" id="2.4.2.28"/>
    </reaction>
</comment>
<organism evidence="8">
    <name type="scientific">Gongylonema pulchrum</name>
    <dbReference type="NCBI Taxonomy" id="637853"/>
    <lineage>
        <taxon>Eukaryota</taxon>
        <taxon>Metazoa</taxon>
        <taxon>Ecdysozoa</taxon>
        <taxon>Nematoda</taxon>
        <taxon>Chromadorea</taxon>
        <taxon>Rhabditida</taxon>
        <taxon>Spirurina</taxon>
        <taxon>Spiruromorpha</taxon>
        <taxon>Spiruroidea</taxon>
        <taxon>Gongylonematidae</taxon>
        <taxon>Gongylonema</taxon>
    </lineage>
</organism>
<dbReference type="EMBL" id="UYRT01079269">
    <property type="protein sequence ID" value="VDN20337.1"/>
    <property type="molecule type" value="Genomic_DNA"/>
</dbReference>
<dbReference type="InterPro" id="IPR010044">
    <property type="entry name" value="MTAP"/>
</dbReference>
<keyword evidence="3 4" id="KW-0660">Purine salvage</keyword>
<comment type="subcellular location">
    <subcellularLocation>
        <location evidence="4">Cytoplasm</location>
    </subcellularLocation>
    <subcellularLocation>
        <location evidence="4">Nucleus</location>
    </subcellularLocation>
</comment>
<dbReference type="GO" id="GO:0017061">
    <property type="term" value="F:S-methyl-5-thioadenosine phosphorylase activity"/>
    <property type="evidence" value="ECO:0007669"/>
    <property type="project" value="UniProtKB-UniRule"/>
</dbReference>
<evidence type="ECO:0000256" key="4">
    <source>
        <dbReference type="HAMAP-Rule" id="MF_03155"/>
    </source>
</evidence>
<dbReference type="PANTHER" id="PTHR42679:SF2">
    <property type="entry name" value="S-METHYL-5'-THIOADENOSINE PHOSPHORYLASE"/>
    <property type="match status" value="1"/>
</dbReference>
<dbReference type="SUPFAM" id="SSF53167">
    <property type="entry name" value="Purine and uridine phosphorylases"/>
    <property type="match status" value="1"/>
</dbReference>
<feature type="binding site" evidence="4">
    <location>
        <begin position="66"/>
        <end position="67"/>
    </location>
    <ligand>
        <name>phosphate</name>
        <dbReference type="ChEBI" id="CHEBI:43474"/>
    </ligand>
</feature>
<feature type="site" description="Important for substrate specificity" evidence="4">
    <location>
        <position position="238"/>
    </location>
</feature>
<evidence type="ECO:0000256" key="3">
    <source>
        <dbReference type="ARBA" id="ARBA00022726"/>
    </source>
</evidence>
<dbReference type="NCBIfam" id="TIGR01694">
    <property type="entry name" value="MTAP"/>
    <property type="match status" value="1"/>
</dbReference>
<dbReference type="Gene3D" id="3.40.50.1580">
    <property type="entry name" value="Nucleoside phosphorylase domain"/>
    <property type="match status" value="1"/>
</dbReference>
<proteinExistence type="inferred from homology"/>
<keyword evidence="1 4" id="KW-0328">Glycosyltransferase</keyword>
<feature type="binding site" evidence="4">
    <location>
        <position position="203"/>
    </location>
    <ligand>
        <name>phosphate</name>
        <dbReference type="ChEBI" id="CHEBI:43474"/>
    </ligand>
</feature>
<gene>
    <name evidence="6" type="ORF">GPUH_LOCUS12372</name>
</gene>
<reference evidence="6 7" key="2">
    <citation type="submission" date="2018-11" db="EMBL/GenBank/DDBJ databases">
        <authorList>
            <consortium name="Pathogen Informatics"/>
        </authorList>
    </citation>
    <scope>NUCLEOTIDE SEQUENCE [LARGE SCALE GENOMIC DNA]</scope>
</reference>
<feature type="binding site" evidence="4">
    <location>
        <begin position="226"/>
        <end position="228"/>
    </location>
    <ligand>
        <name>substrate</name>
    </ligand>
</feature>
<dbReference type="CDD" id="cd09010">
    <property type="entry name" value="MTAP_SsMTAPII_like_MTIP"/>
    <property type="match status" value="1"/>
</dbReference>
<dbReference type="PANTHER" id="PTHR42679">
    <property type="entry name" value="S-METHYL-5'-THIOADENOSINE PHOSPHORYLASE"/>
    <property type="match status" value="1"/>
</dbReference>
<reference evidence="8" key="1">
    <citation type="submission" date="2016-06" db="UniProtKB">
        <authorList>
            <consortium name="WormBaseParasite"/>
        </authorList>
    </citation>
    <scope>IDENTIFICATION</scope>
</reference>
<evidence type="ECO:0000313" key="7">
    <source>
        <dbReference type="Proteomes" id="UP000271098"/>
    </source>
</evidence>
<dbReference type="GO" id="GO:0005829">
    <property type="term" value="C:cytosol"/>
    <property type="evidence" value="ECO:0007669"/>
    <property type="project" value="TreeGrafter"/>
</dbReference>
<accession>A0A183DUI0</accession>
<dbReference type="AlphaFoldDB" id="A0A183DUI0"/>
<dbReference type="Proteomes" id="UP000271098">
    <property type="component" value="Unassembled WGS sequence"/>
</dbReference>
<evidence type="ECO:0000256" key="1">
    <source>
        <dbReference type="ARBA" id="ARBA00022676"/>
    </source>
</evidence>
<sequence>MLTAQWYARAQCPSHFQVGIIGGTGLEDPQIFTNPREFSVQTPFGAPSDALVEGKVGDVTCILLSRHGRGHDTSPTNINFRANLWALMQQGAKVILSTAASGSLKEEISPGSFVFLDSVVDRTFKREVTFHDGLKGHPRGVCHIPMHPAYNEKLRQVLISSAEELKYKYFKKGTAVCIEGPRYSSRAESEVFRSWNCDIINMTVCPEVYLAKELGIPFATTALVTDYDCWREGEKVSVDLVAQRMLENSGRAKTLFVTAIKKIGAMNWDEEIIEAKVLCTFSRTRIARAAIMVEKHVDFEHLKIA</sequence>
<keyword evidence="2 4" id="KW-0808">Transferase</keyword>
<dbReference type="OrthoDB" id="431409at2759"/>
<protein>
    <recommendedName>
        <fullName evidence="4">S-methyl-5'-thioadenosine phosphorylase</fullName>
        <ecNumber evidence="4">2.4.2.28</ecNumber>
    </recommendedName>
    <alternativeName>
        <fullName evidence="4">5'-methylthioadenosine phosphorylase</fullName>
        <shortName evidence="4">MTA phosphorylase</shortName>
        <shortName evidence="4">MTAP</shortName>
        <shortName evidence="4">MTAPase</shortName>
    </alternativeName>
</protein>
<keyword evidence="7" id="KW-1185">Reference proteome</keyword>
<keyword evidence="4" id="KW-0539">Nucleus</keyword>
<dbReference type="InterPro" id="IPR000845">
    <property type="entry name" value="Nucleoside_phosphorylase_d"/>
</dbReference>
<dbReference type="GO" id="GO:0006166">
    <property type="term" value="P:purine ribonucleoside salvage"/>
    <property type="evidence" value="ECO:0007669"/>
    <property type="project" value="UniProtKB-KW"/>
</dbReference>
<keyword evidence="4" id="KW-0963">Cytoplasm</keyword>
<name>A0A183DUI0_9BILA</name>
<dbReference type="GO" id="GO:0019509">
    <property type="term" value="P:L-methionine salvage from methylthioadenosine"/>
    <property type="evidence" value="ECO:0007669"/>
    <property type="project" value="UniProtKB-UniRule"/>
</dbReference>
<dbReference type="Pfam" id="PF01048">
    <property type="entry name" value="PNP_UDP_1"/>
    <property type="match status" value="1"/>
</dbReference>
<dbReference type="UniPathway" id="UPA00904">
    <property type="reaction ID" value="UER00873"/>
</dbReference>
<comment type="function">
    <text evidence="4">Catalyzes the reversible phosphorylation of S-methyl-5'-thioadenosine (MTA) to adenine and 5-methylthioribose-1-phosphate. Involved in the breakdown of MTA, a major by-product of polyamine biosynthesis. Responsible for the first step in the methionine salvage pathway after MTA has been generated from S-adenosylmethionine. Has broad substrate specificity with 6-aminopurine nucleosides as preferred substrates.</text>
</comment>
<dbReference type="HAMAP" id="MF_01963">
    <property type="entry name" value="MTAP"/>
    <property type="match status" value="1"/>
</dbReference>
<evidence type="ECO:0000256" key="2">
    <source>
        <dbReference type="ARBA" id="ARBA00022679"/>
    </source>
</evidence>
<dbReference type="WBParaSite" id="GPUH_0001238501-mRNA-1">
    <property type="protein sequence ID" value="GPUH_0001238501-mRNA-1"/>
    <property type="gene ID" value="GPUH_0001238501"/>
</dbReference>
<evidence type="ECO:0000313" key="6">
    <source>
        <dbReference type="EMBL" id="VDN20337.1"/>
    </source>
</evidence>
<evidence type="ECO:0000313" key="8">
    <source>
        <dbReference type="WBParaSite" id="GPUH_0001238501-mRNA-1"/>
    </source>
</evidence>
<evidence type="ECO:0000259" key="5">
    <source>
        <dbReference type="Pfam" id="PF01048"/>
    </source>
</evidence>
<comment type="pathway">
    <text evidence="4">Amino-acid biosynthesis; L-methionine biosynthesis via salvage pathway; S-methyl-5-thio-alpha-D-ribose 1-phosphate from S-methyl-5'-thioadenosine (phosphorylase route): step 1/1.</text>
</comment>
<comment type="similarity">
    <text evidence="4">Belongs to the PNP/MTAP phosphorylase family. MTAP subfamily.</text>
</comment>
<feature type="binding site" evidence="4">
    <location>
        <position position="202"/>
    </location>
    <ligand>
        <name>substrate</name>
    </ligand>
</feature>
<comment type="subunit">
    <text evidence="4">Homotrimer.</text>
</comment>
<dbReference type="EC" id="2.4.2.28" evidence="4"/>
<comment type="caution">
    <text evidence="4">Lacks conserved residue(s) required for the propagation of feature annotation.</text>
</comment>